<dbReference type="GO" id="GO:0070967">
    <property type="term" value="F:coenzyme F420 binding"/>
    <property type="evidence" value="ECO:0007669"/>
    <property type="project" value="TreeGrafter"/>
</dbReference>
<keyword evidence="4" id="KW-1185">Reference proteome</keyword>
<evidence type="ECO:0000259" key="2">
    <source>
        <dbReference type="Pfam" id="PF01243"/>
    </source>
</evidence>
<organism evidence="3 4">
    <name type="scientific">Nocardia tenerifensis</name>
    <dbReference type="NCBI Taxonomy" id="228006"/>
    <lineage>
        <taxon>Bacteria</taxon>
        <taxon>Bacillati</taxon>
        <taxon>Actinomycetota</taxon>
        <taxon>Actinomycetes</taxon>
        <taxon>Mycobacteriales</taxon>
        <taxon>Nocardiaceae</taxon>
        <taxon>Nocardia</taxon>
    </lineage>
</organism>
<evidence type="ECO:0000256" key="1">
    <source>
        <dbReference type="ARBA" id="ARBA00023002"/>
    </source>
</evidence>
<dbReference type="SUPFAM" id="SSF50475">
    <property type="entry name" value="FMN-binding split barrel"/>
    <property type="match status" value="1"/>
</dbReference>
<keyword evidence="1" id="KW-0560">Oxidoreductase</keyword>
<comment type="caution">
    <text evidence="3">The sequence shown here is derived from an EMBL/GenBank/DDBJ whole genome shotgun (WGS) entry which is preliminary data.</text>
</comment>
<dbReference type="PANTHER" id="PTHR35176">
    <property type="entry name" value="HEME OXYGENASE HI_0854-RELATED"/>
    <property type="match status" value="1"/>
</dbReference>
<gene>
    <name evidence="3" type="ORF">DFR70_13131</name>
</gene>
<dbReference type="PANTHER" id="PTHR35176:SF2">
    <property type="entry name" value="F420H(2)-DEPENDENT REDUCTASE RV1155"/>
    <property type="match status" value="1"/>
</dbReference>
<evidence type="ECO:0000313" key="4">
    <source>
        <dbReference type="Proteomes" id="UP000247569"/>
    </source>
</evidence>
<dbReference type="Pfam" id="PF01243">
    <property type="entry name" value="PNPOx_N"/>
    <property type="match status" value="1"/>
</dbReference>
<reference evidence="3 4" key="1">
    <citation type="submission" date="2018-05" db="EMBL/GenBank/DDBJ databases">
        <title>Genomic Encyclopedia of Type Strains, Phase IV (KMG-IV): sequencing the most valuable type-strain genomes for metagenomic binning, comparative biology and taxonomic classification.</title>
        <authorList>
            <person name="Goeker M."/>
        </authorList>
    </citation>
    <scope>NUCLEOTIDE SEQUENCE [LARGE SCALE GENOMIC DNA]</scope>
    <source>
        <strain evidence="3 4">DSM 44704</strain>
    </source>
</reference>
<dbReference type="AlphaFoldDB" id="A0A318JLE4"/>
<evidence type="ECO:0000313" key="3">
    <source>
        <dbReference type="EMBL" id="PXX52710.1"/>
    </source>
</evidence>
<proteinExistence type="predicted"/>
<dbReference type="Proteomes" id="UP000247569">
    <property type="component" value="Unassembled WGS sequence"/>
</dbReference>
<dbReference type="InterPro" id="IPR012349">
    <property type="entry name" value="Split_barrel_FMN-bd"/>
</dbReference>
<protein>
    <submittedName>
        <fullName evidence="3">PPOX class probable F420-dependent enzyme</fullName>
    </submittedName>
</protein>
<dbReference type="InterPro" id="IPR011576">
    <property type="entry name" value="Pyridox_Oxase_N"/>
</dbReference>
<sequence>MSDIREPMYEPGRGAAPTRLPAERLDRLLAEHRMGALVTVKRDGNPHLSTVAYQWNPGTRVISIGSTADRVKVRHLTRDPRAALYVSRSDHLGFAVAEGIAEISPLSTVPGDATGREMLAMFPEFDNPDDAPTFLRNMVTDNRLVIRLRVAKLYGDTLAAQL</sequence>
<dbReference type="InterPro" id="IPR052019">
    <property type="entry name" value="F420H2_bilvrd_red/Heme_oxyg"/>
</dbReference>
<dbReference type="GO" id="GO:0005829">
    <property type="term" value="C:cytosol"/>
    <property type="evidence" value="ECO:0007669"/>
    <property type="project" value="TreeGrafter"/>
</dbReference>
<accession>A0A318JLE4</accession>
<dbReference type="Gene3D" id="2.30.110.10">
    <property type="entry name" value="Electron Transport, Fmn-binding Protein, Chain A"/>
    <property type="match status" value="1"/>
</dbReference>
<feature type="domain" description="Pyridoxamine 5'-phosphate oxidase N-terminal" evidence="2">
    <location>
        <begin position="23"/>
        <end position="104"/>
    </location>
</feature>
<name>A0A318JLE4_9NOCA</name>
<dbReference type="NCBIfam" id="TIGR03618">
    <property type="entry name" value="Rv1155_F420"/>
    <property type="match status" value="1"/>
</dbReference>
<dbReference type="EMBL" id="QJKF01000031">
    <property type="protein sequence ID" value="PXX52710.1"/>
    <property type="molecule type" value="Genomic_DNA"/>
</dbReference>
<dbReference type="InterPro" id="IPR019920">
    <property type="entry name" value="F420-binding_dom_put"/>
</dbReference>
<dbReference type="GO" id="GO:0016627">
    <property type="term" value="F:oxidoreductase activity, acting on the CH-CH group of donors"/>
    <property type="evidence" value="ECO:0007669"/>
    <property type="project" value="TreeGrafter"/>
</dbReference>